<dbReference type="AlphaFoldDB" id="A0AAD1XY29"/>
<evidence type="ECO:0000256" key="1">
    <source>
        <dbReference type="SAM" id="MobiDB-lite"/>
    </source>
</evidence>
<feature type="region of interest" description="Disordered" evidence="1">
    <location>
        <begin position="99"/>
        <end position="119"/>
    </location>
</feature>
<organism evidence="2 3">
    <name type="scientific">Euplotes crassus</name>
    <dbReference type="NCBI Taxonomy" id="5936"/>
    <lineage>
        <taxon>Eukaryota</taxon>
        <taxon>Sar</taxon>
        <taxon>Alveolata</taxon>
        <taxon>Ciliophora</taxon>
        <taxon>Intramacronucleata</taxon>
        <taxon>Spirotrichea</taxon>
        <taxon>Hypotrichia</taxon>
        <taxon>Euplotida</taxon>
        <taxon>Euplotidae</taxon>
        <taxon>Moneuplotes</taxon>
    </lineage>
</organism>
<name>A0AAD1XY29_EUPCR</name>
<feature type="region of interest" description="Disordered" evidence="1">
    <location>
        <begin position="565"/>
        <end position="586"/>
    </location>
</feature>
<feature type="compositionally biased region" description="Basic and acidic residues" evidence="1">
    <location>
        <begin position="189"/>
        <end position="203"/>
    </location>
</feature>
<dbReference type="Proteomes" id="UP001295684">
    <property type="component" value="Unassembled WGS sequence"/>
</dbReference>
<evidence type="ECO:0000313" key="3">
    <source>
        <dbReference type="Proteomes" id="UP001295684"/>
    </source>
</evidence>
<proteinExistence type="predicted"/>
<comment type="caution">
    <text evidence="2">The sequence shown here is derived from an EMBL/GenBank/DDBJ whole genome shotgun (WGS) entry which is preliminary data.</text>
</comment>
<feature type="compositionally biased region" description="Basic residues" evidence="1">
    <location>
        <begin position="298"/>
        <end position="318"/>
    </location>
</feature>
<sequence length="770" mass="89053">MSFSSLHSFERIVGASKMMNYQNRRNHEKVGKINSYSMRSLSRGSANLDQSQFNSRSKVNILYYNPNKKKSKLNADIPAAPAKNGPKFSKQKIIEKLEKENPGSVDRSQHQGGFGRSFNFRDELKTEISIIKNPKPKKKAKKKKNLAKFLNNDALSSNPLPHQAHTKSSISRTKPPRLPQETSGSPAKELLHLNKSKKIDRSRSVRHKRGFSTQDARNTSSATRDIRNTKSKLSKSRNSSYKTRLFHRLISSKSKKNLKGIHGENLGRAEMLNYLSKLDYQDLYDSGPGSIFNTTKGSAKKAMPRKKARPGSHSRQTSKSRTSLNGVWNRLHSESQSKIEVLYENHLKSLLEKEYNELKECTFRPKLRDYRNISLNSGDSFYERSKQWKGQKEKRMAKEREEKKEEEHNSCSFRPQVDPMSRFINNEASKWRTDGQPGSIAKELFKNVHIYNETSIRKHIERQLIAQFEKFVKDSILQDGRPPQKEIKKLMKSLSTNKILPPYAKEVKERSRERKINRKLFKKKRKHKSISDLSKRLYRQNNLQNLENIENEPPKFSSKLEIEIPETPGEQSSSSSSSTPTEDENILQGKEELNEFSGRHTEENLQNFNLKLLSRGLKKEPREEIKQPTGYDELIRDTLKNPTKQIVEGSAGFSSKEMSSMLSNEEFYIKVPETERGTNEIVTDRNTEQHANINSNQEDNLLENIHREMDDTPTNSYHKFKEILSSYNEAPIDPGDSPQIKDYDSRESMNNFPEDFNQFVRLDDYKDLDL</sequence>
<feature type="compositionally biased region" description="Polar residues" evidence="1">
    <location>
        <begin position="153"/>
        <end position="172"/>
    </location>
</feature>
<feature type="region of interest" description="Disordered" evidence="1">
    <location>
        <begin position="727"/>
        <end position="751"/>
    </location>
</feature>
<keyword evidence="3" id="KW-1185">Reference proteome</keyword>
<feature type="region of interest" description="Disordered" evidence="1">
    <location>
        <begin position="151"/>
        <end position="240"/>
    </location>
</feature>
<dbReference type="EMBL" id="CAMPGE010023163">
    <property type="protein sequence ID" value="CAI2381132.1"/>
    <property type="molecule type" value="Genomic_DNA"/>
</dbReference>
<reference evidence="2" key="1">
    <citation type="submission" date="2023-07" db="EMBL/GenBank/DDBJ databases">
        <authorList>
            <consortium name="AG Swart"/>
            <person name="Singh M."/>
            <person name="Singh A."/>
            <person name="Seah K."/>
            <person name="Emmerich C."/>
        </authorList>
    </citation>
    <scope>NUCLEOTIDE SEQUENCE</scope>
    <source>
        <strain evidence="2">DP1</strain>
    </source>
</reference>
<feature type="compositionally biased region" description="Basic and acidic residues" evidence="1">
    <location>
        <begin position="505"/>
        <end position="514"/>
    </location>
</feature>
<evidence type="ECO:0000313" key="2">
    <source>
        <dbReference type="EMBL" id="CAI2381132.1"/>
    </source>
</evidence>
<feature type="region of interest" description="Disordered" evidence="1">
    <location>
        <begin position="386"/>
        <end position="417"/>
    </location>
</feature>
<feature type="region of interest" description="Disordered" evidence="1">
    <location>
        <begin position="505"/>
        <end position="536"/>
    </location>
</feature>
<feature type="region of interest" description="Disordered" evidence="1">
    <location>
        <begin position="295"/>
        <end position="323"/>
    </location>
</feature>
<feature type="compositionally biased region" description="Basic residues" evidence="1">
    <location>
        <begin position="515"/>
        <end position="528"/>
    </location>
</feature>
<feature type="compositionally biased region" description="Polar residues" evidence="1">
    <location>
        <begin position="211"/>
        <end position="223"/>
    </location>
</feature>
<feature type="compositionally biased region" description="Basic and acidic residues" evidence="1">
    <location>
        <begin position="386"/>
        <end position="409"/>
    </location>
</feature>
<accession>A0AAD1XY29</accession>
<gene>
    <name evidence="2" type="ORF">ECRASSUSDP1_LOCUS22578</name>
</gene>
<protein>
    <submittedName>
        <fullName evidence="2">Uncharacterized protein</fullName>
    </submittedName>
</protein>